<evidence type="ECO:0008006" key="3">
    <source>
        <dbReference type="Google" id="ProtNLM"/>
    </source>
</evidence>
<dbReference type="KEGG" id="kbs:EPA93_39695"/>
<dbReference type="OrthoDB" id="9923696at2"/>
<gene>
    <name evidence="1" type="ORF">EPA93_39695</name>
</gene>
<dbReference type="AlphaFoldDB" id="A0A4P6K1R4"/>
<proteinExistence type="predicted"/>
<protein>
    <recommendedName>
        <fullName evidence="3">DNA-binding protein</fullName>
    </recommendedName>
</protein>
<sequence length="65" mass="7628">MAKIAKDDCLTIEQAVIAVGCSKASLYNYMNFLDIQRHKFPFDRRSYVLKADIEQIKQFVERNRS</sequence>
<dbReference type="Proteomes" id="UP000290365">
    <property type="component" value="Chromosome"/>
</dbReference>
<name>A0A4P6K1R4_KTERU</name>
<keyword evidence="2" id="KW-1185">Reference proteome</keyword>
<dbReference type="EMBL" id="CP035758">
    <property type="protein sequence ID" value="QBD81773.1"/>
    <property type="molecule type" value="Genomic_DNA"/>
</dbReference>
<reference evidence="1 2" key="1">
    <citation type="submission" date="2019-01" db="EMBL/GenBank/DDBJ databases">
        <title>Ktedonosporobacter rubrisoli SCAWS-G2.</title>
        <authorList>
            <person name="Huang Y."/>
            <person name="Yan B."/>
        </authorList>
    </citation>
    <scope>NUCLEOTIDE SEQUENCE [LARGE SCALE GENOMIC DNA]</scope>
    <source>
        <strain evidence="1 2">SCAWS-G2</strain>
    </source>
</reference>
<accession>A0A4P6K1R4</accession>
<evidence type="ECO:0000313" key="1">
    <source>
        <dbReference type="EMBL" id="QBD81773.1"/>
    </source>
</evidence>
<organism evidence="1 2">
    <name type="scientific">Ktedonosporobacter rubrisoli</name>
    <dbReference type="NCBI Taxonomy" id="2509675"/>
    <lineage>
        <taxon>Bacteria</taxon>
        <taxon>Bacillati</taxon>
        <taxon>Chloroflexota</taxon>
        <taxon>Ktedonobacteria</taxon>
        <taxon>Ktedonobacterales</taxon>
        <taxon>Ktedonosporobacteraceae</taxon>
        <taxon>Ktedonosporobacter</taxon>
    </lineage>
</organism>
<evidence type="ECO:0000313" key="2">
    <source>
        <dbReference type="Proteomes" id="UP000290365"/>
    </source>
</evidence>
<dbReference type="RefSeq" id="WP_129892834.1">
    <property type="nucleotide sequence ID" value="NZ_CP035758.1"/>
</dbReference>